<keyword evidence="5" id="KW-1185">Reference proteome</keyword>
<dbReference type="Gene3D" id="1.10.8.350">
    <property type="entry name" value="Bacterial muramidase"/>
    <property type="match status" value="1"/>
</dbReference>
<dbReference type="OrthoDB" id="9772911at2"/>
<dbReference type="InterPro" id="IPR043426">
    <property type="entry name" value="MltB-like"/>
</dbReference>
<dbReference type="GO" id="GO:0009253">
    <property type="term" value="P:peptidoglycan catabolic process"/>
    <property type="evidence" value="ECO:0007669"/>
    <property type="project" value="TreeGrafter"/>
</dbReference>
<dbReference type="PANTHER" id="PTHR30163:SF8">
    <property type="entry name" value="LYTIC MUREIN TRANSGLYCOSYLASE"/>
    <property type="match status" value="1"/>
</dbReference>
<dbReference type="EMBL" id="JSUM01000003">
    <property type="protein sequence ID" value="KGQ71289.1"/>
    <property type="molecule type" value="Genomic_DNA"/>
</dbReference>
<organism evidence="4 5">
    <name type="scientific">Chelonobacter oris</name>
    <dbReference type="NCBI Taxonomy" id="505317"/>
    <lineage>
        <taxon>Bacteria</taxon>
        <taxon>Pseudomonadati</taxon>
        <taxon>Pseudomonadota</taxon>
        <taxon>Gammaproteobacteria</taxon>
        <taxon>Pasteurellales</taxon>
        <taxon>Pasteurellaceae</taxon>
        <taxon>Chelonobacter</taxon>
    </lineage>
</organism>
<evidence type="ECO:0000313" key="5">
    <source>
        <dbReference type="Proteomes" id="UP000030380"/>
    </source>
</evidence>
<evidence type="ECO:0000256" key="1">
    <source>
        <dbReference type="SAM" id="MobiDB-lite"/>
    </source>
</evidence>
<dbReference type="NCBIfam" id="TIGR02283">
    <property type="entry name" value="MltB_2"/>
    <property type="match status" value="1"/>
</dbReference>
<evidence type="ECO:0000259" key="3">
    <source>
        <dbReference type="Pfam" id="PF13406"/>
    </source>
</evidence>
<dbReference type="Pfam" id="PF13406">
    <property type="entry name" value="SLT_2"/>
    <property type="match status" value="1"/>
</dbReference>
<reference evidence="4 5" key="1">
    <citation type="submission" date="2014-11" db="EMBL/GenBank/DDBJ databases">
        <title>Draft genome sequence of Chelonobacter oris 1662T, associated with respiratory disease in Hermann's Tortoises.</title>
        <authorList>
            <person name="Kudirkiene E."/>
            <person name="Hansen M.J."/>
            <person name="Bojesen A.M."/>
        </authorList>
    </citation>
    <scope>NUCLEOTIDE SEQUENCE [LARGE SCALE GENOMIC DNA]</scope>
    <source>
        <strain evidence="4 5">1662</strain>
    </source>
</reference>
<comment type="caution">
    <text evidence="4">The sequence shown here is derived from an EMBL/GenBank/DDBJ whole genome shotgun (WGS) entry which is preliminary data.</text>
</comment>
<evidence type="ECO:0000256" key="2">
    <source>
        <dbReference type="SAM" id="SignalP"/>
    </source>
</evidence>
<dbReference type="PROSITE" id="PS51257">
    <property type="entry name" value="PROKAR_LIPOPROTEIN"/>
    <property type="match status" value="1"/>
</dbReference>
<dbReference type="AlphaFoldDB" id="A0A0A3BCN9"/>
<feature type="region of interest" description="Disordered" evidence="1">
    <location>
        <begin position="78"/>
        <end position="100"/>
    </location>
</feature>
<dbReference type="Gene3D" id="1.10.530.10">
    <property type="match status" value="1"/>
</dbReference>
<dbReference type="STRING" id="505317.OA57_03450"/>
<feature type="signal peptide" evidence="2">
    <location>
        <begin position="1"/>
        <end position="22"/>
    </location>
</feature>
<sequence length="358" mass="40451">MIKKTLVISGLALLLSACGASGGSYDGQPYRKARTLDNFQDYVDYLDQRAVFEGVGKRTIERKGRNVRYIPKAVELDNSQAERAQRNRNRPATPNPNGVSNYLNRVLTQQKVDIAAKRYWEQLPALNQASRQYGVPNHYIMALWGMESSFGYYQGNYDVLSVLATLAFDGRREALFSQEYVNALKILQQDVIPRASMKGSWAGAMGQSQFMPTSFLQYAVDADGDGRKDIWKNQYDVFASIANYLSTVGWDKNLPWGVEVALDEPMSLDLAGTEHNKKRSLSSWQAMGVSLKSYNTTDMQRLQQLASADLWLVRPNKEAGRAFLVTNNYRTLLNWNNSNYFAVSIGMFADRIAQRINQ</sequence>
<dbReference type="GO" id="GO:0008933">
    <property type="term" value="F:peptidoglycan lytic transglycosylase activity"/>
    <property type="evidence" value="ECO:0007669"/>
    <property type="project" value="TreeGrafter"/>
</dbReference>
<dbReference type="PANTHER" id="PTHR30163">
    <property type="entry name" value="MEMBRANE-BOUND LYTIC MUREIN TRANSGLYCOSYLASE B"/>
    <property type="match status" value="1"/>
</dbReference>
<feature type="domain" description="Transglycosylase SLT" evidence="3">
    <location>
        <begin position="39"/>
        <end position="350"/>
    </location>
</feature>
<keyword evidence="2" id="KW-0732">Signal</keyword>
<dbReference type="SUPFAM" id="SSF53955">
    <property type="entry name" value="Lysozyme-like"/>
    <property type="match status" value="1"/>
</dbReference>
<dbReference type="Proteomes" id="UP000030380">
    <property type="component" value="Unassembled WGS sequence"/>
</dbReference>
<dbReference type="InterPro" id="IPR023346">
    <property type="entry name" value="Lysozyme-like_dom_sf"/>
</dbReference>
<accession>A0A0A3BCN9</accession>
<dbReference type="RefSeq" id="WP_034613468.1">
    <property type="nucleotide sequence ID" value="NZ_JSUM01000003.1"/>
</dbReference>
<gene>
    <name evidence="4" type="ORF">OA57_03450</name>
</gene>
<protein>
    <submittedName>
        <fullName evidence="4">Lytic transglycosylase</fullName>
    </submittedName>
</protein>
<evidence type="ECO:0000313" key="4">
    <source>
        <dbReference type="EMBL" id="KGQ71289.1"/>
    </source>
</evidence>
<dbReference type="InterPro" id="IPR031304">
    <property type="entry name" value="SLT_2"/>
</dbReference>
<dbReference type="InterPro" id="IPR011970">
    <property type="entry name" value="MltB_2"/>
</dbReference>
<feature type="chain" id="PRO_5002009303" evidence="2">
    <location>
        <begin position="23"/>
        <end position="358"/>
    </location>
</feature>
<proteinExistence type="predicted"/>
<name>A0A0A3BCN9_9PAST</name>
<dbReference type="FunFam" id="1.10.8.350:FF:000001">
    <property type="entry name" value="Lytic murein transglycosylase B"/>
    <property type="match status" value="1"/>
</dbReference>
<dbReference type="CDD" id="cd13399">
    <property type="entry name" value="Slt35-like"/>
    <property type="match status" value="1"/>
</dbReference>